<accession>A0A0C2WE84</accession>
<dbReference type="PANTHER" id="PTHR34826:SF2">
    <property type="entry name" value="UPF0590 PROTEIN C409.17C"/>
    <property type="match status" value="1"/>
</dbReference>
<reference evidence="2 3" key="1">
    <citation type="submission" date="2014-04" db="EMBL/GenBank/DDBJ databases">
        <authorList>
            <consortium name="DOE Joint Genome Institute"/>
            <person name="Kuo A."/>
            <person name="Zuccaro A."/>
            <person name="Kohler A."/>
            <person name="Nagy L.G."/>
            <person name="Floudas D."/>
            <person name="Copeland A."/>
            <person name="Barry K.W."/>
            <person name="Cichocki N."/>
            <person name="Veneault-Fourrey C."/>
            <person name="LaButti K."/>
            <person name="Lindquist E.A."/>
            <person name="Lipzen A."/>
            <person name="Lundell T."/>
            <person name="Morin E."/>
            <person name="Murat C."/>
            <person name="Sun H."/>
            <person name="Tunlid A."/>
            <person name="Henrissat B."/>
            <person name="Grigoriev I.V."/>
            <person name="Hibbett D.S."/>
            <person name="Martin F."/>
            <person name="Nordberg H.P."/>
            <person name="Cantor M.N."/>
            <person name="Hua S.X."/>
        </authorList>
    </citation>
    <scope>NUCLEOTIDE SEQUENCE [LARGE SCALE GENOMIC DNA]</scope>
    <source>
        <strain evidence="2 3">MAFF 305830</strain>
    </source>
</reference>
<reference evidence="3" key="2">
    <citation type="submission" date="2015-01" db="EMBL/GenBank/DDBJ databases">
        <title>Evolutionary Origins and Diversification of the Mycorrhizal Mutualists.</title>
        <authorList>
            <consortium name="DOE Joint Genome Institute"/>
            <consortium name="Mycorrhizal Genomics Consortium"/>
            <person name="Kohler A."/>
            <person name="Kuo A."/>
            <person name="Nagy L.G."/>
            <person name="Floudas D."/>
            <person name="Copeland A."/>
            <person name="Barry K.W."/>
            <person name="Cichocki N."/>
            <person name="Veneault-Fourrey C."/>
            <person name="LaButti K."/>
            <person name="Lindquist E.A."/>
            <person name="Lipzen A."/>
            <person name="Lundell T."/>
            <person name="Morin E."/>
            <person name="Murat C."/>
            <person name="Riley R."/>
            <person name="Ohm R."/>
            <person name="Sun H."/>
            <person name="Tunlid A."/>
            <person name="Henrissat B."/>
            <person name="Grigoriev I.V."/>
            <person name="Hibbett D.S."/>
            <person name="Martin F."/>
        </authorList>
    </citation>
    <scope>NUCLEOTIDE SEQUENCE [LARGE SCALE GENOMIC DNA]</scope>
    <source>
        <strain evidence="3">MAFF 305830</strain>
    </source>
</reference>
<dbReference type="STRING" id="933852.A0A0C2WE84"/>
<dbReference type="Pfam" id="PF08588">
    <property type="entry name" value="Duc1"/>
    <property type="match status" value="1"/>
</dbReference>
<dbReference type="OrthoDB" id="2119945at2759"/>
<feature type="non-terminal residue" evidence="2">
    <location>
        <position position="246"/>
    </location>
</feature>
<evidence type="ECO:0000313" key="3">
    <source>
        <dbReference type="Proteomes" id="UP000054097"/>
    </source>
</evidence>
<name>A0A0C2WE84_SERVB</name>
<sequence>KLRVLAGPNENDLTVISHLVNTSKAHHIKSDRFDGLVCVHIKGFVGTDGKMKDSAYFDEDGDRKGVTWSIQVTGRYLVDGLSSDDVLFGNTFDRRLKLPWGSGAALKFMNFVDPTLEHALDSAKPWALSPLISTMPYFAITKPKHPPTFSENSTPFHSHLHDSTQALHSLDVPSFKSPSARRTYFSNKANRKKVAYDTTDVITTDFAYGFLSFPEIRLNLPGGISFDLMNYWDGQPVRFVCCERRR</sequence>
<gene>
    <name evidence="2" type="ORF">M408DRAFT_32262</name>
</gene>
<dbReference type="InterPro" id="IPR013897">
    <property type="entry name" value="Duc1"/>
</dbReference>
<dbReference type="HOGENOM" id="CLU_047849_1_1_1"/>
<evidence type="ECO:0000313" key="2">
    <source>
        <dbReference type="EMBL" id="KIM24758.1"/>
    </source>
</evidence>
<dbReference type="PANTHER" id="PTHR34826">
    <property type="entry name" value="UPF0590 PROTEIN C409.17C"/>
    <property type="match status" value="1"/>
</dbReference>
<feature type="domain" description="Domain of unknown function at the cortex 1" evidence="1">
    <location>
        <begin position="1"/>
        <end position="245"/>
    </location>
</feature>
<proteinExistence type="predicted"/>
<organism evidence="2 3">
    <name type="scientific">Serendipita vermifera MAFF 305830</name>
    <dbReference type="NCBI Taxonomy" id="933852"/>
    <lineage>
        <taxon>Eukaryota</taxon>
        <taxon>Fungi</taxon>
        <taxon>Dikarya</taxon>
        <taxon>Basidiomycota</taxon>
        <taxon>Agaricomycotina</taxon>
        <taxon>Agaricomycetes</taxon>
        <taxon>Sebacinales</taxon>
        <taxon>Serendipitaceae</taxon>
        <taxon>Serendipita</taxon>
    </lineage>
</organism>
<dbReference type="EMBL" id="KN824320">
    <property type="protein sequence ID" value="KIM24758.1"/>
    <property type="molecule type" value="Genomic_DNA"/>
</dbReference>
<keyword evidence="3" id="KW-1185">Reference proteome</keyword>
<feature type="non-terminal residue" evidence="2">
    <location>
        <position position="1"/>
    </location>
</feature>
<evidence type="ECO:0000259" key="1">
    <source>
        <dbReference type="Pfam" id="PF08588"/>
    </source>
</evidence>
<dbReference type="Proteomes" id="UP000054097">
    <property type="component" value="Unassembled WGS sequence"/>
</dbReference>
<dbReference type="AlphaFoldDB" id="A0A0C2WE84"/>
<protein>
    <recommendedName>
        <fullName evidence="1">Domain of unknown function at the cortex 1 domain-containing protein</fullName>
    </recommendedName>
</protein>